<evidence type="ECO:0000313" key="10">
    <source>
        <dbReference type="EMBL" id="KAK7427781.1"/>
    </source>
</evidence>
<dbReference type="InterPro" id="IPR036259">
    <property type="entry name" value="MFS_trans_sf"/>
</dbReference>
<sequence length="519" mass="57112">MGVSSGNMAVVASVIQNPDEPWWRDRGLRRLVFWQSWMLVSQMTVGYDEVIVGTFQAMDPWHQAMGNPSPEIIGLITALVFVGGFAGALVVAYPADKFGRRLTIQFGSLLCIIGSALQSAAPNRNVFIGGRFILGFGISFTTCAGPSMLNELSHPRLRGKMASMFNVLWYVGSIIASWLSFGTGHLDNNWSWRIPSIVQTCFPLFVVTAVTFMPESPRWLCSKGRYDEAKEILVTYHANGDHEADIVKVEMEEITQALIEEREAQIAAWSNVFAIKANRKRFGIVISVAVLTLWNGQGVISYYFSPILDSIGITGTTQQTGINGGMAIWNLFCALVGALLADKVGRRPLWLASFIGMICANVPLTISSAMYANHGSQAAAYTTVVFLFLYNAAFNLACNPLLYCYTPEILPYSIRNRGLALQIVVSQAALTVNQYVNPIALDRIGYYYFIFYLGVLILGTLIIYFTFPETKGYTLEELGALFDNDRDYLKGKVEVVVGEHVGDAPAPSANSEKGDIAKL</sequence>
<dbReference type="PROSITE" id="PS00216">
    <property type="entry name" value="SUGAR_TRANSPORT_1"/>
    <property type="match status" value="2"/>
</dbReference>
<dbReference type="PANTHER" id="PTHR48022:SF64">
    <property type="entry name" value="MAJOR FACILITATOR SUPERFAMILY (MFS) PROFILE DOMAIN-CONTAINING PROTEIN"/>
    <property type="match status" value="1"/>
</dbReference>
<dbReference type="InterPro" id="IPR005828">
    <property type="entry name" value="MFS_sugar_transport-like"/>
</dbReference>
<dbReference type="PRINTS" id="PR00171">
    <property type="entry name" value="SUGRTRNSPORT"/>
</dbReference>
<dbReference type="Proteomes" id="UP001498421">
    <property type="component" value="Unassembled WGS sequence"/>
</dbReference>
<feature type="transmembrane region" description="Helical" evidence="8">
    <location>
        <begin position="446"/>
        <end position="467"/>
    </location>
</feature>
<evidence type="ECO:0000256" key="2">
    <source>
        <dbReference type="ARBA" id="ARBA00010992"/>
    </source>
</evidence>
<name>A0ABR1I2S3_9HYPO</name>
<comment type="subcellular location">
    <subcellularLocation>
        <location evidence="1">Membrane</location>
        <topology evidence="1">Multi-pass membrane protein</topology>
    </subcellularLocation>
</comment>
<evidence type="ECO:0000256" key="4">
    <source>
        <dbReference type="ARBA" id="ARBA00022692"/>
    </source>
</evidence>
<keyword evidence="5 8" id="KW-1133">Transmembrane helix</keyword>
<evidence type="ECO:0000256" key="3">
    <source>
        <dbReference type="ARBA" id="ARBA00022448"/>
    </source>
</evidence>
<keyword evidence="3 7" id="KW-0813">Transport</keyword>
<protein>
    <recommendedName>
        <fullName evidence="9">Major facilitator superfamily (MFS) profile domain-containing protein</fullName>
    </recommendedName>
</protein>
<comment type="similarity">
    <text evidence="2 7">Belongs to the major facilitator superfamily. Sugar transporter (TC 2.A.1.1) family.</text>
</comment>
<gene>
    <name evidence="10" type="ORF">QQZ08_005719</name>
</gene>
<dbReference type="SUPFAM" id="SSF103473">
    <property type="entry name" value="MFS general substrate transporter"/>
    <property type="match status" value="1"/>
</dbReference>
<evidence type="ECO:0000256" key="8">
    <source>
        <dbReference type="SAM" id="Phobius"/>
    </source>
</evidence>
<keyword evidence="6 8" id="KW-0472">Membrane</keyword>
<feature type="transmembrane region" description="Helical" evidence="8">
    <location>
        <begin position="378"/>
        <end position="398"/>
    </location>
</feature>
<keyword evidence="11" id="KW-1185">Reference proteome</keyword>
<dbReference type="NCBIfam" id="TIGR00879">
    <property type="entry name" value="SP"/>
    <property type="match status" value="1"/>
</dbReference>
<proteinExistence type="inferred from homology"/>
<dbReference type="InterPro" id="IPR020846">
    <property type="entry name" value="MFS_dom"/>
</dbReference>
<evidence type="ECO:0000256" key="7">
    <source>
        <dbReference type="RuleBase" id="RU003346"/>
    </source>
</evidence>
<dbReference type="InterPro" id="IPR003663">
    <property type="entry name" value="Sugar/inositol_transpt"/>
</dbReference>
<dbReference type="PROSITE" id="PS50850">
    <property type="entry name" value="MFS"/>
    <property type="match status" value="1"/>
</dbReference>
<dbReference type="InterPro" id="IPR050360">
    <property type="entry name" value="MFS_Sugar_Transporters"/>
</dbReference>
<dbReference type="PANTHER" id="PTHR48022">
    <property type="entry name" value="PLASTIDIC GLUCOSE TRANSPORTER 4"/>
    <property type="match status" value="1"/>
</dbReference>
<reference evidence="10 11" key="1">
    <citation type="journal article" date="2025" name="Microbiol. Resour. Announc.">
        <title>Draft genome sequences for Neonectria magnoliae and Neonectria punicea, canker pathogens of Liriodendron tulipifera and Acer saccharum in West Virginia.</title>
        <authorList>
            <person name="Petronek H.M."/>
            <person name="Kasson M.T."/>
            <person name="Metheny A.M."/>
            <person name="Stauder C.M."/>
            <person name="Lovett B."/>
            <person name="Lynch S.C."/>
            <person name="Garnas J.R."/>
            <person name="Kasson L.R."/>
            <person name="Stajich J.E."/>
        </authorList>
    </citation>
    <scope>NUCLEOTIDE SEQUENCE [LARGE SCALE GENOMIC DNA]</scope>
    <source>
        <strain evidence="10 11">NRRL 64651</strain>
    </source>
</reference>
<feature type="transmembrane region" description="Helical" evidence="8">
    <location>
        <begin position="161"/>
        <end position="181"/>
    </location>
</feature>
<keyword evidence="4 8" id="KW-0812">Transmembrane</keyword>
<evidence type="ECO:0000256" key="5">
    <source>
        <dbReference type="ARBA" id="ARBA00022989"/>
    </source>
</evidence>
<dbReference type="Gene3D" id="1.20.1250.20">
    <property type="entry name" value="MFS general substrate transporter like domains"/>
    <property type="match status" value="1"/>
</dbReference>
<feature type="transmembrane region" description="Helical" evidence="8">
    <location>
        <begin position="349"/>
        <end position="372"/>
    </location>
</feature>
<feature type="transmembrane region" description="Helical" evidence="8">
    <location>
        <begin position="324"/>
        <end position="342"/>
    </location>
</feature>
<feature type="transmembrane region" description="Helical" evidence="8">
    <location>
        <begin position="72"/>
        <end position="95"/>
    </location>
</feature>
<organism evidence="10 11">
    <name type="scientific">Neonectria magnoliae</name>
    <dbReference type="NCBI Taxonomy" id="2732573"/>
    <lineage>
        <taxon>Eukaryota</taxon>
        <taxon>Fungi</taxon>
        <taxon>Dikarya</taxon>
        <taxon>Ascomycota</taxon>
        <taxon>Pezizomycotina</taxon>
        <taxon>Sordariomycetes</taxon>
        <taxon>Hypocreomycetidae</taxon>
        <taxon>Hypocreales</taxon>
        <taxon>Nectriaceae</taxon>
        <taxon>Neonectria</taxon>
    </lineage>
</organism>
<evidence type="ECO:0000313" key="11">
    <source>
        <dbReference type="Proteomes" id="UP001498421"/>
    </source>
</evidence>
<evidence type="ECO:0000256" key="1">
    <source>
        <dbReference type="ARBA" id="ARBA00004141"/>
    </source>
</evidence>
<evidence type="ECO:0000256" key="6">
    <source>
        <dbReference type="ARBA" id="ARBA00023136"/>
    </source>
</evidence>
<dbReference type="Pfam" id="PF00083">
    <property type="entry name" value="Sugar_tr"/>
    <property type="match status" value="1"/>
</dbReference>
<comment type="caution">
    <text evidence="10">The sequence shown here is derived from an EMBL/GenBank/DDBJ whole genome shotgun (WGS) entry which is preliminary data.</text>
</comment>
<feature type="transmembrane region" description="Helical" evidence="8">
    <location>
        <begin position="127"/>
        <end position="149"/>
    </location>
</feature>
<dbReference type="InterPro" id="IPR005829">
    <property type="entry name" value="Sugar_transporter_CS"/>
</dbReference>
<accession>A0ABR1I2S3</accession>
<feature type="transmembrane region" description="Helical" evidence="8">
    <location>
        <begin position="282"/>
        <end position="304"/>
    </location>
</feature>
<feature type="domain" description="Major facilitator superfamily (MFS) profile" evidence="9">
    <location>
        <begin position="34"/>
        <end position="471"/>
    </location>
</feature>
<dbReference type="EMBL" id="JAZAVK010000049">
    <property type="protein sequence ID" value="KAK7427781.1"/>
    <property type="molecule type" value="Genomic_DNA"/>
</dbReference>
<evidence type="ECO:0000259" key="9">
    <source>
        <dbReference type="PROSITE" id="PS50850"/>
    </source>
</evidence>